<gene>
    <name evidence="1" type="ORF">CBRE1094_LOCUS9235</name>
</gene>
<protein>
    <submittedName>
        <fullName evidence="1">Uncharacterized protein</fullName>
    </submittedName>
</protein>
<dbReference type="AlphaFoldDB" id="A0A7S2CL39"/>
<organism evidence="1">
    <name type="scientific">Haptolina brevifila</name>
    <dbReference type="NCBI Taxonomy" id="156173"/>
    <lineage>
        <taxon>Eukaryota</taxon>
        <taxon>Haptista</taxon>
        <taxon>Haptophyta</taxon>
        <taxon>Prymnesiophyceae</taxon>
        <taxon>Prymnesiales</taxon>
        <taxon>Prymnesiaceae</taxon>
        <taxon>Haptolina</taxon>
    </lineage>
</organism>
<reference evidence="1" key="1">
    <citation type="submission" date="2021-01" db="EMBL/GenBank/DDBJ databases">
        <authorList>
            <person name="Corre E."/>
            <person name="Pelletier E."/>
            <person name="Niang G."/>
            <person name="Scheremetjew M."/>
            <person name="Finn R."/>
            <person name="Kale V."/>
            <person name="Holt S."/>
            <person name="Cochrane G."/>
            <person name="Meng A."/>
            <person name="Brown T."/>
            <person name="Cohen L."/>
        </authorList>
    </citation>
    <scope>NUCLEOTIDE SEQUENCE</scope>
    <source>
        <strain evidence="1">UTEX LB 985</strain>
    </source>
</reference>
<accession>A0A7S2CL39</accession>
<evidence type="ECO:0000313" key="1">
    <source>
        <dbReference type="EMBL" id="CAD9426986.1"/>
    </source>
</evidence>
<dbReference type="EMBL" id="HBGU01017039">
    <property type="protein sequence ID" value="CAD9426986.1"/>
    <property type="molecule type" value="Transcribed_RNA"/>
</dbReference>
<sequence>MGFTVEFFIPFPKEDVWREMNAAHQLGVSTQVKIAFVGSGAAEDGSSSIPVGAVRRVTTDDSTVTSRATCVVENEYIEWEILSQVQTRIKVYGANGANAFTSVRIEDRWLGDHNASGTTVTLGYDFAKITSKDMLFGAEAHFKNSLSHCADTWTRDMKQRGYTAIAGMAPAMGKSETMTSAKGLTSRVLGAIENGQSNGDFSTTRQYEALPPLL</sequence>
<proteinExistence type="predicted"/>
<name>A0A7S2CL39_9EUKA</name>